<proteinExistence type="predicted"/>
<keyword evidence="4" id="KW-1185">Reference proteome</keyword>
<feature type="signal peptide" evidence="1">
    <location>
        <begin position="1"/>
        <end position="30"/>
    </location>
</feature>
<evidence type="ECO:0000256" key="1">
    <source>
        <dbReference type="SAM" id="SignalP"/>
    </source>
</evidence>
<evidence type="ECO:0000313" key="2">
    <source>
        <dbReference type="EMBL" id="CAJ0570243.1"/>
    </source>
</evidence>
<organism evidence="3 4">
    <name type="scientific">Mesorhabditis spiculigera</name>
    <dbReference type="NCBI Taxonomy" id="96644"/>
    <lineage>
        <taxon>Eukaryota</taxon>
        <taxon>Metazoa</taxon>
        <taxon>Ecdysozoa</taxon>
        <taxon>Nematoda</taxon>
        <taxon>Chromadorea</taxon>
        <taxon>Rhabditida</taxon>
        <taxon>Rhabditina</taxon>
        <taxon>Rhabditomorpha</taxon>
        <taxon>Rhabditoidea</taxon>
        <taxon>Rhabditidae</taxon>
        <taxon>Mesorhabditinae</taxon>
        <taxon>Mesorhabditis</taxon>
    </lineage>
</organism>
<gene>
    <name evidence="3" type="ORF">MSPICULIGERA_LOCUS23400</name>
    <name evidence="2" type="ORF">MSPICULIGERA_LOCUS8687</name>
</gene>
<dbReference type="Proteomes" id="UP001177023">
    <property type="component" value="Unassembled WGS sequence"/>
</dbReference>
<keyword evidence="1" id="KW-0732">Signal</keyword>
<feature type="non-terminal residue" evidence="3">
    <location>
        <position position="1"/>
    </location>
</feature>
<dbReference type="EMBL" id="CATQJA010002278">
    <property type="protein sequence ID" value="CAJ0570243.1"/>
    <property type="molecule type" value="Genomic_DNA"/>
</dbReference>
<dbReference type="EMBL" id="CATQJA010002704">
    <property type="protein sequence ID" value="CAJ0585374.1"/>
    <property type="molecule type" value="Genomic_DNA"/>
</dbReference>
<comment type="caution">
    <text evidence="3">The sequence shown here is derived from an EMBL/GenBank/DDBJ whole genome shotgun (WGS) entry which is preliminary data.</text>
</comment>
<name>A0AA36DFR0_9BILA</name>
<sequence>MCSSFSSPSRCDIWALLLLVCLFVICSVEAMPYAEEPLFVESLAEVNAEPLFGEMKRTRSHLDSVLKKPVFNLAQFWRGQRQ</sequence>
<evidence type="ECO:0000313" key="3">
    <source>
        <dbReference type="EMBL" id="CAJ0585374.1"/>
    </source>
</evidence>
<evidence type="ECO:0000313" key="4">
    <source>
        <dbReference type="Proteomes" id="UP001177023"/>
    </source>
</evidence>
<feature type="chain" id="PRO_5041630132" evidence="1">
    <location>
        <begin position="31"/>
        <end position="82"/>
    </location>
</feature>
<dbReference type="AlphaFoldDB" id="A0AA36DFR0"/>
<accession>A0AA36DFR0</accession>
<protein>
    <submittedName>
        <fullName evidence="3">Uncharacterized protein</fullName>
    </submittedName>
</protein>
<reference evidence="3" key="1">
    <citation type="submission" date="2023-06" db="EMBL/GenBank/DDBJ databases">
        <authorList>
            <person name="Delattre M."/>
        </authorList>
    </citation>
    <scope>NUCLEOTIDE SEQUENCE</scope>
    <source>
        <strain evidence="3">AF72</strain>
    </source>
</reference>